<keyword evidence="1" id="KW-1133">Transmembrane helix</keyword>
<dbReference type="AlphaFoldDB" id="E4TIV9"/>
<evidence type="ECO:0000313" key="2">
    <source>
        <dbReference type="EMBL" id="ADR18064.1"/>
    </source>
</evidence>
<keyword evidence="1" id="KW-0472">Membrane</keyword>
<sequence length="208" mass="24473" precursor="true">MEKFKNYVLIACGFLLVIFIVLLIKQYNYYKDGQSFEKSGLYIKAVDSYAMVVYMHIPFSIYEGKSIDNILKLADKYSDNVTFSLYCYERLRSSIYGTRWFYTPHKDVLNQIEPEIARIKTRLLIKDGYKKSDNETFRELMGIMTADLSPDPLLSFVSILLFFNFIFITIFAINKSSREKKFSVKTFALYSPLIVFSWILWIITLYKA</sequence>
<keyword evidence="1" id="KW-0812">Transmembrane</keyword>
<feature type="transmembrane region" description="Helical" evidence="1">
    <location>
        <begin position="6"/>
        <end position="24"/>
    </location>
</feature>
<feature type="transmembrane region" description="Helical" evidence="1">
    <location>
        <begin position="153"/>
        <end position="174"/>
    </location>
</feature>
<organism evidence="2 3">
    <name type="scientific">Calditerrivibrio nitroreducens (strain DSM 19672 / NBRC 101217 / Yu37-1)</name>
    <dbReference type="NCBI Taxonomy" id="768670"/>
    <lineage>
        <taxon>Bacteria</taxon>
        <taxon>Pseudomonadati</taxon>
        <taxon>Deferribacterota</taxon>
        <taxon>Deferribacteres</taxon>
        <taxon>Deferribacterales</taxon>
        <taxon>Calditerrivibrionaceae</taxon>
    </lineage>
</organism>
<dbReference type="STRING" id="768670.Calni_0151"/>
<evidence type="ECO:0000313" key="3">
    <source>
        <dbReference type="Proteomes" id="UP000007039"/>
    </source>
</evidence>
<gene>
    <name evidence="2" type="ordered locus">Calni_0151</name>
</gene>
<dbReference type="RefSeq" id="WP_013450281.1">
    <property type="nucleotide sequence ID" value="NC_014758.1"/>
</dbReference>
<dbReference type="OrthoDB" id="13917at2"/>
<dbReference type="Proteomes" id="UP000007039">
    <property type="component" value="Chromosome"/>
</dbReference>
<accession>E4TIV9</accession>
<dbReference type="KEGG" id="cni:Calni_0151"/>
<reference key="1">
    <citation type="submission" date="2010-11" db="EMBL/GenBank/DDBJ databases">
        <title>The complete genome of chromosome of Calditerrivibrio nitroreducens DSM 19672.</title>
        <authorList>
            <consortium name="US DOE Joint Genome Institute (JGI-PGF)"/>
            <person name="Lucas S."/>
            <person name="Copeland A."/>
            <person name="Lapidus A."/>
            <person name="Bruce D."/>
            <person name="Goodwin L."/>
            <person name="Pitluck S."/>
            <person name="Kyrpides N."/>
            <person name="Mavromatis K."/>
            <person name="Ivanova N."/>
            <person name="Mikhailova N."/>
            <person name="Zeytun A."/>
            <person name="Brettin T."/>
            <person name="Detter J.C."/>
            <person name="Tapia R."/>
            <person name="Han C."/>
            <person name="Land M."/>
            <person name="Hauser L."/>
            <person name="Markowitz V."/>
            <person name="Cheng J.-F."/>
            <person name="Hugenholtz P."/>
            <person name="Woyke T."/>
            <person name="Wu D."/>
            <person name="Spring S."/>
            <person name="Schroeder M."/>
            <person name="Brambilla E."/>
            <person name="Klenk H.-P."/>
            <person name="Eisen J.A."/>
        </authorList>
    </citation>
    <scope>NUCLEOTIDE SEQUENCE [LARGE SCALE GENOMIC DNA]</scope>
    <source>
        <strain>DSM 19672</strain>
    </source>
</reference>
<dbReference type="eggNOG" id="ENOG5032SUG">
    <property type="taxonomic scope" value="Bacteria"/>
</dbReference>
<dbReference type="EMBL" id="CP002347">
    <property type="protein sequence ID" value="ADR18064.1"/>
    <property type="molecule type" value="Genomic_DNA"/>
</dbReference>
<protein>
    <submittedName>
        <fullName evidence="2">Uncharacterized protein</fullName>
    </submittedName>
</protein>
<dbReference type="HOGENOM" id="CLU_1342726_0_0_0"/>
<keyword evidence="3" id="KW-1185">Reference proteome</keyword>
<evidence type="ECO:0000256" key="1">
    <source>
        <dbReference type="SAM" id="Phobius"/>
    </source>
</evidence>
<reference evidence="2 3" key="2">
    <citation type="journal article" date="2011" name="Stand. Genomic Sci.">
        <title>Complete genome sequence of Calditerrivibrio nitroreducens type strain (Yu37-1).</title>
        <authorList>
            <person name="Pitluck S."/>
            <person name="Sikorski J."/>
            <person name="Zeytun A."/>
            <person name="Lapidus A."/>
            <person name="Nolan M."/>
            <person name="Lucas S."/>
            <person name="Hammon N."/>
            <person name="Deshpande S."/>
            <person name="Cheng J.F."/>
            <person name="Tapia R."/>
            <person name="Han C."/>
            <person name="Goodwin L."/>
            <person name="Liolios K."/>
            <person name="Pagani I."/>
            <person name="Ivanova N."/>
            <person name="Mavromatis K."/>
            <person name="Pati A."/>
            <person name="Chen A."/>
            <person name="Palaniappan K."/>
            <person name="Hauser L."/>
            <person name="Chang Y.J."/>
            <person name="Jeffries C.D."/>
            <person name="Detter J.C."/>
            <person name="Brambilla E."/>
            <person name="Djao O.D."/>
            <person name="Rohde M."/>
            <person name="Spring S."/>
            <person name="Goker M."/>
            <person name="Woyke T."/>
            <person name="Bristow J."/>
            <person name="Eisen J.A."/>
            <person name="Markowitz V."/>
            <person name="Hugenholtz P."/>
            <person name="Kyrpides N.C."/>
            <person name="Klenk H.P."/>
            <person name="Land M."/>
        </authorList>
    </citation>
    <scope>NUCLEOTIDE SEQUENCE [LARGE SCALE GENOMIC DNA]</scope>
    <source>
        <strain evidence="3">DSM 19672 / NBRC 101217 / Yu37-1</strain>
    </source>
</reference>
<proteinExistence type="predicted"/>
<feature type="transmembrane region" description="Helical" evidence="1">
    <location>
        <begin position="186"/>
        <end position="206"/>
    </location>
</feature>
<name>E4TIV9_CALNY</name>